<feature type="signal peptide" evidence="6">
    <location>
        <begin position="1"/>
        <end position="23"/>
    </location>
</feature>
<name>A0A5D2G3J3_GOSDA</name>
<organism evidence="8 9">
    <name type="scientific">Gossypium darwinii</name>
    <name type="common">Darwin's cotton</name>
    <name type="synonym">Gossypium barbadense var. darwinii</name>
    <dbReference type="NCBI Taxonomy" id="34276"/>
    <lineage>
        <taxon>Eukaryota</taxon>
        <taxon>Viridiplantae</taxon>
        <taxon>Streptophyta</taxon>
        <taxon>Embryophyta</taxon>
        <taxon>Tracheophyta</taxon>
        <taxon>Spermatophyta</taxon>
        <taxon>Magnoliopsida</taxon>
        <taxon>eudicotyledons</taxon>
        <taxon>Gunneridae</taxon>
        <taxon>Pentapetalae</taxon>
        <taxon>rosids</taxon>
        <taxon>malvids</taxon>
        <taxon>Malvales</taxon>
        <taxon>Malvaceae</taxon>
        <taxon>Malvoideae</taxon>
        <taxon>Gossypium</taxon>
    </lineage>
</organism>
<reference evidence="8 9" key="1">
    <citation type="submission" date="2019-06" db="EMBL/GenBank/DDBJ databases">
        <title>WGS assembly of Gossypium darwinii.</title>
        <authorList>
            <person name="Chen Z.J."/>
            <person name="Sreedasyam A."/>
            <person name="Ando A."/>
            <person name="Song Q."/>
            <person name="De L."/>
            <person name="Hulse-Kemp A."/>
            <person name="Ding M."/>
            <person name="Ye W."/>
            <person name="Kirkbride R."/>
            <person name="Jenkins J."/>
            <person name="Plott C."/>
            <person name="Lovell J."/>
            <person name="Lin Y.-M."/>
            <person name="Vaughn R."/>
            <person name="Liu B."/>
            <person name="Li W."/>
            <person name="Simpson S."/>
            <person name="Scheffler B."/>
            <person name="Saski C."/>
            <person name="Grover C."/>
            <person name="Hu G."/>
            <person name="Conover J."/>
            <person name="Carlson J."/>
            <person name="Shu S."/>
            <person name="Boston L."/>
            <person name="Williams M."/>
            <person name="Peterson D."/>
            <person name="Mcgee K."/>
            <person name="Jones D."/>
            <person name="Wendel J."/>
            <person name="Stelly D."/>
            <person name="Grimwood J."/>
            <person name="Schmutz J."/>
        </authorList>
    </citation>
    <scope>NUCLEOTIDE SEQUENCE [LARGE SCALE GENOMIC DNA]</scope>
    <source>
        <strain evidence="8">1808015.09</strain>
    </source>
</reference>
<evidence type="ECO:0000313" key="9">
    <source>
        <dbReference type="Proteomes" id="UP000323506"/>
    </source>
</evidence>
<feature type="domain" description="Gamma tubulin complex component C-terminal" evidence="7">
    <location>
        <begin position="1"/>
        <end position="38"/>
    </location>
</feature>
<sequence length="39" mass="4723">MNHFLFQLPILYIMFEVLEVSWSDFSNEMEEAKDLDDIL</sequence>
<comment type="similarity">
    <text evidence="2">Belongs to the TUBGCP family.</text>
</comment>
<evidence type="ECO:0000256" key="6">
    <source>
        <dbReference type="SAM" id="SignalP"/>
    </source>
</evidence>
<keyword evidence="4" id="KW-0493">Microtubule</keyword>
<dbReference type="GO" id="GO:0043015">
    <property type="term" value="F:gamma-tubulin binding"/>
    <property type="evidence" value="ECO:0007669"/>
    <property type="project" value="InterPro"/>
</dbReference>
<dbReference type="InterPro" id="IPR042241">
    <property type="entry name" value="GCP_C_sf"/>
</dbReference>
<keyword evidence="3" id="KW-0963">Cytoplasm</keyword>
<keyword evidence="6" id="KW-0732">Signal</keyword>
<feature type="chain" id="PRO_5022930523" description="Gamma tubulin complex component C-terminal domain-containing protein" evidence="6">
    <location>
        <begin position="24"/>
        <end position="39"/>
    </location>
</feature>
<comment type="subcellular location">
    <subcellularLocation>
        <location evidence="1">Cytoplasm</location>
        <location evidence="1">Cytoskeleton</location>
    </subcellularLocation>
</comment>
<evidence type="ECO:0000256" key="2">
    <source>
        <dbReference type="ARBA" id="ARBA00010337"/>
    </source>
</evidence>
<keyword evidence="9" id="KW-1185">Reference proteome</keyword>
<dbReference type="InterPro" id="IPR040457">
    <property type="entry name" value="GCP_C"/>
</dbReference>
<evidence type="ECO:0000256" key="4">
    <source>
        <dbReference type="ARBA" id="ARBA00022701"/>
    </source>
</evidence>
<evidence type="ECO:0000256" key="3">
    <source>
        <dbReference type="ARBA" id="ARBA00022490"/>
    </source>
</evidence>
<accession>A0A5D2G3J3</accession>
<evidence type="ECO:0000256" key="5">
    <source>
        <dbReference type="ARBA" id="ARBA00023212"/>
    </source>
</evidence>
<dbReference type="Proteomes" id="UP000323506">
    <property type="component" value="Chromosome A06"/>
</dbReference>
<dbReference type="AlphaFoldDB" id="A0A5D2G3J3"/>
<protein>
    <recommendedName>
        <fullName evidence="7">Gamma tubulin complex component C-terminal domain-containing protein</fullName>
    </recommendedName>
</protein>
<proteinExistence type="inferred from homology"/>
<evidence type="ECO:0000256" key="1">
    <source>
        <dbReference type="ARBA" id="ARBA00004245"/>
    </source>
</evidence>
<dbReference type="Gene3D" id="1.20.120.1900">
    <property type="entry name" value="Gamma-tubulin complex, C-terminal domain"/>
    <property type="match status" value="1"/>
</dbReference>
<dbReference type="GO" id="GO:0005874">
    <property type="term" value="C:microtubule"/>
    <property type="evidence" value="ECO:0007669"/>
    <property type="project" value="UniProtKB-KW"/>
</dbReference>
<keyword evidence="5" id="KW-0206">Cytoskeleton</keyword>
<evidence type="ECO:0000259" key="7">
    <source>
        <dbReference type="Pfam" id="PF04130"/>
    </source>
</evidence>
<evidence type="ECO:0000313" key="8">
    <source>
        <dbReference type="EMBL" id="TYH12591.1"/>
    </source>
</evidence>
<dbReference type="Pfam" id="PF04130">
    <property type="entry name" value="GCP_C_terminal"/>
    <property type="match status" value="1"/>
</dbReference>
<dbReference type="EMBL" id="CM017693">
    <property type="protein sequence ID" value="TYH12591.1"/>
    <property type="molecule type" value="Genomic_DNA"/>
</dbReference>
<gene>
    <name evidence="8" type="ORF">ES288_A06G079800v1</name>
</gene>